<evidence type="ECO:0000256" key="1">
    <source>
        <dbReference type="ARBA" id="ARBA00022884"/>
    </source>
</evidence>
<name>A0A060TGZ2_BLAAD</name>
<dbReference type="AlphaFoldDB" id="A0A060TGZ2"/>
<dbReference type="InterPro" id="IPR050825">
    <property type="entry name" value="RBM42_RBP45_47-like"/>
</dbReference>
<evidence type="ECO:0000259" key="4">
    <source>
        <dbReference type="PROSITE" id="PS50102"/>
    </source>
</evidence>
<keyword evidence="1 2" id="KW-0694">RNA-binding</keyword>
<feature type="region of interest" description="Disordered" evidence="3">
    <location>
        <begin position="1"/>
        <end position="88"/>
    </location>
</feature>
<dbReference type="InterPro" id="IPR035979">
    <property type="entry name" value="RBD_domain_sf"/>
</dbReference>
<feature type="domain" description="RRM" evidence="4">
    <location>
        <begin position="103"/>
        <end position="181"/>
    </location>
</feature>
<dbReference type="InterPro" id="IPR012677">
    <property type="entry name" value="Nucleotide-bd_a/b_plait_sf"/>
</dbReference>
<protein>
    <submittedName>
        <fullName evidence="5">ARAD1D27016p</fullName>
    </submittedName>
</protein>
<reference evidence="5" key="2">
    <citation type="submission" date="2014-06" db="EMBL/GenBank/DDBJ databases">
        <title>The complete genome of Blastobotrys (Arxula) adeninivorans LS3 - a yeast of biotechnological interest.</title>
        <authorList>
            <person name="Kunze G."/>
            <person name="Gaillardin C."/>
            <person name="Czernicka M."/>
            <person name="Durrens P."/>
            <person name="Martin T."/>
            <person name="Boer E."/>
            <person name="Gabaldon T."/>
            <person name="Cruz J."/>
            <person name="Talla E."/>
            <person name="Marck C."/>
            <person name="Goffeau A."/>
            <person name="Barbe V."/>
            <person name="Baret P."/>
            <person name="Baronian K."/>
            <person name="Beier S."/>
            <person name="Bleykasten C."/>
            <person name="Bode R."/>
            <person name="Casaregola S."/>
            <person name="Despons L."/>
            <person name="Fairhead C."/>
            <person name="Giersberg M."/>
            <person name="Gierski P."/>
            <person name="Hahnel U."/>
            <person name="Hartmann A."/>
            <person name="Jankowska D."/>
            <person name="Jubin C."/>
            <person name="Jung P."/>
            <person name="Lafontaine I."/>
            <person name="Leh-Louis V."/>
            <person name="Lemaire M."/>
            <person name="Marcet-Houben M."/>
            <person name="Mascher M."/>
            <person name="Morel G."/>
            <person name="Richard G.-F."/>
            <person name="Riechen J."/>
            <person name="Sacerdot C."/>
            <person name="Sarkar A."/>
            <person name="Savel G."/>
            <person name="Schacherer J."/>
            <person name="Sherman D."/>
            <person name="Straub M.-L."/>
            <person name="Stein N."/>
            <person name="Thierry A."/>
            <person name="Trautwein-Schult A."/>
            <person name="Westhof E."/>
            <person name="Worch S."/>
            <person name="Dujon B."/>
            <person name="Souciet J.-L."/>
            <person name="Wincker P."/>
            <person name="Scholz U."/>
            <person name="Neuveglise N."/>
        </authorList>
    </citation>
    <scope>NUCLEOTIDE SEQUENCE</scope>
    <source>
        <strain evidence="5">LS3</strain>
    </source>
</reference>
<evidence type="ECO:0000256" key="2">
    <source>
        <dbReference type="PROSITE-ProRule" id="PRU00176"/>
    </source>
</evidence>
<dbReference type="EMBL" id="HG937694">
    <property type="protein sequence ID" value="CDP38102.1"/>
    <property type="molecule type" value="Genomic_DNA"/>
</dbReference>
<gene>
    <name evidence="5" type="ORF">GNLVRS02_ARAD1D27016g</name>
</gene>
<reference evidence="5" key="1">
    <citation type="submission" date="2014-02" db="EMBL/GenBank/DDBJ databases">
        <authorList>
            <person name="Genoscope - CEA"/>
        </authorList>
    </citation>
    <scope>NUCLEOTIDE SEQUENCE</scope>
    <source>
        <strain evidence="5">LS3</strain>
    </source>
</reference>
<dbReference type="PANTHER" id="PTHR47640:SF11">
    <property type="entry name" value="RNA-BINDING PROTEIN 42"/>
    <property type="match status" value="1"/>
</dbReference>
<dbReference type="PANTHER" id="PTHR47640">
    <property type="entry name" value="TRNA SELENOCYSTEINE 1-ASSOCIATED PROTEIN 1-RELATED-RELATED"/>
    <property type="match status" value="1"/>
</dbReference>
<dbReference type="GO" id="GO:0003729">
    <property type="term" value="F:mRNA binding"/>
    <property type="evidence" value="ECO:0007669"/>
    <property type="project" value="InterPro"/>
</dbReference>
<dbReference type="Pfam" id="PF00076">
    <property type="entry name" value="RRM_1"/>
    <property type="match status" value="1"/>
</dbReference>
<dbReference type="PROSITE" id="PS50102">
    <property type="entry name" value="RRM"/>
    <property type="match status" value="1"/>
</dbReference>
<proteinExistence type="predicted"/>
<dbReference type="PhylomeDB" id="A0A060TGZ2"/>
<organism evidence="5">
    <name type="scientific">Blastobotrys adeninivorans</name>
    <name type="common">Yeast</name>
    <name type="synonym">Arxula adeninivorans</name>
    <dbReference type="NCBI Taxonomy" id="409370"/>
    <lineage>
        <taxon>Eukaryota</taxon>
        <taxon>Fungi</taxon>
        <taxon>Dikarya</taxon>
        <taxon>Ascomycota</taxon>
        <taxon>Saccharomycotina</taxon>
        <taxon>Dipodascomycetes</taxon>
        <taxon>Dipodascales</taxon>
        <taxon>Trichomonascaceae</taxon>
        <taxon>Blastobotrys</taxon>
    </lineage>
</organism>
<feature type="compositionally biased region" description="Basic and acidic residues" evidence="3">
    <location>
        <begin position="30"/>
        <end position="47"/>
    </location>
</feature>
<sequence length="198" mass="22479">MPGFKKVGWTKAQSPSQPSSQSPPPTDSTSSERTKHGMTDEEYRKAFEQQQLAYQKPVAAVASRPLDGNSKSHDENKRLTVKRSGGGKKWEDPSLLEWDPKHFRLFVGNLSPEVTDDMLINAFKQYKSMSKAKVVMDRKTQKNKGFGFVAFSDPEDYFQAFKNVNGKYIGNHPVQLKRANTEIKTSAVKNRGHPYKRR</sequence>
<dbReference type="SUPFAM" id="SSF54928">
    <property type="entry name" value="RNA-binding domain, RBD"/>
    <property type="match status" value="1"/>
</dbReference>
<dbReference type="Gene3D" id="3.30.70.330">
    <property type="match status" value="1"/>
</dbReference>
<dbReference type="InterPro" id="IPR000504">
    <property type="entry name" value="RRM_dom"/>
</dbReference>
<evidence type="ECO:0000256" key="3">
    <source>
        <dbReference type="SAM" id="MobiDB-lite"/>
    </source>
</evidence>
<evidence type="ECO:0000313" key="5">
    <source>
        <dbReference type="EMBL" id="CDP38102.1"/>
    </source>
</evidence>
<dbReference type="SMART" id="SM00360">
    <property type="entry name" value="RRM"/>
    <property type="match status" value="1"/>
</dbReference>
<accession>A0A060TGZ2</accession>